<organism evidence="2 3">
    <name type="scientific">Exaiptasia diaphana</name>
    <name type="common">Tropical sea anemone</name>
    <name type="synonym">Aiptasia pulchella</name>
    <dbReference type="NCBI Taxonomy" id="2652724"/>
    <lineage>
        <taxon>Eukaryota</taxon>
        <taxon>Metazoa</taxon>
        <taxon>Cnidaria</taxon>
        <taxon>Anthozoa</taxon>
        <taxon>Hexacorallia</taxon>
        <taxon>Actiniaria</taxon>
        <taxon>Aiptasiidae</taxon>
        <taxon>Exaiptasia</taxon>
    </lineage>
</organism>
<dbReference type="EnsemblMetazoa" id="XM_028662193.1">
    <property type="protein sequence ID" value="XP_028517994.1"/>
    <property type="gene ID" value="LOC114576111"/>
</dbReference>
<dbReference type="Proteomes" id="UP000887567">
    <property type="component" value="Unplaced"/>
</dbReference>
<evidence type="ECO:0000313" key="3">
    <source>
        <dbReference type="Proteomes" id="UP000887567"/>
    </source>
</evidence>
<reference evidence="2" key="1">
    <citation type="submission" date="2022-11" db="UniProtKB">
        <authorList>
            <consortium name="EnsemblMetazoa"/>
        </authorList>
    </citation>
    <scope>IDENTIFICATION</scope>
</reference>
<protein>
    <recommendedName>
        <fullName evidence="4">BEN domain-containing protein</fullName>
    </recommendedName>
</protein>
<dbReference type="GeneID" id="114576111"/>
<keyword evidence="3" id="KW-1185">Reference proteome</keyword>
<sequence length="178" mass="20110">MPPRTPQQYRDTERQAPPPRTPPATLQHQHPRTGGKTPRSAFKRPSETVETCLSCKRLQLENEELRLKIEELIENKVAEQPRPGKVNSLLADRFQASRRKTASSCAAYLLNVFYTTTELVGRNLTGANGKIAIDKEILESIINFTMAYHKDSTESIIRVGLRNKLSAIQSRSARNNIQ</sequence>
<evidence type="ECO:0000313" key="2">
    <source>
        <dbReference type="EnsemblMetazoa" id="XP_028517994.1"/>
    </source>
</evidence>
<name>A0A913YS30_EXADI</name>
<dbReference type="AlphaFoldDB" id="A0A913YS30"/>
<evidence type="ECO:0000256" key="1">
    <source>
        <dbReference type="SAM" id="MobiDB-lite"/>
    </source>
</evidence>
<accession>A0A913YS30</accession>
<dbReference type="RefSeq" id="XP_028517994.1">
    <property type="nucleotide sequence ID" value="XM_028662193.1"/>
</dbReference>
<dbReference type="OrthoDB" id="5974792at2759"/>
<evidence type="ECO:0008006" key="4">
    <source>
        <dbReference type="Google" id="ProtNLM"/>
    </source>
</evidence>
<dbReference type="KEGG" id="epa:114576111"/>
<proteinExistence type="predicted"/>
<feature type="region of interest" description="Disordered" evidence="1">
    <location>
        <begin position="1"/>
        <end position="46"/>
    </location>
</feature>